<dbReference type="GO" id="GO:0016272">
    <property type="term" value="C:prefoldin complex"/>
    <property type="evidence" value="ECO:0007669"/>
    <property type="project" value="InterPro"/>
</dbReference>
<dbReference type="Pfam" id="PF02996">
    <property type="entry name" value="Prefoldin"/>
    <property type="match status" value="1"/>
</dbReference>
<comment type="similarity">
    <text evidence="1">Belongs to the prefoldin subunit alpha family.</text>
</comment>
<dbReference type="GO" id="GO:0006457">
    <property type="term" value="P:protein folding"/>
    <property type="evidence" value="ECO:0007669"/>
    <property type="project" value="InterPro"/>
</dbReference>
<dbReference type="GO" id="GO:0005737">
    <property type="term" value="C:cytoplasm"/>
    <property type="evidence" value="ECO:0007669"/>
    <property type="project" value="TreeGrafter"/>
</dbReference>
<dbReference type="InterPro" id="IPR004127">
    <property type="entry name" value="Prefoldin_subunit_alpha"/>
</dbReference>
<dbReference type="GO" id="GO:1990114">
    <property type="term" value="P:RNA polymerase II core complex assembly"/>
    <property type="evidence" value="ECO:0007669"/>
    <property type="project" value="TreeGrafter"/>
</dbReference>
<evidence type="ECO:0000256" key="2">
    <source>
        <dbReference type="ARBA" id="ARBA00023186"/>
    </source>
</evidence>
<keyword evidence="5" id="KW-1185">Reference proteome</keyword>
<dbReference type="InterPro" id="IPR009053">
    <property type="entry name" value="Prefoldin"/>
</dbReference>
<feature type="coiled-coil region" evidence="3">
    <location>
        <begin position="16"/>
        <end position="43"/>
    </location>
</feature>
<sequence length="161" mass="17140">MASQQGQQIDLATLSAQQLSQVKKQLDDEIEHLTSSYQNLRSAQQKFRDCVTSIAKGVGEGVAGRSLLVPLTTSLYVPGRLASSTHVLVDVGTGFYVEKRTADATAFYKAKTEELAANIKALEGVVNAKSRNLRVVEEVLRGKVLAAQQGERVVAGPGAGA</sequence>
<dbReference type="OrthoDB" id="10267474at2759"/>
<dbReference type="GO" id="GO:1990115">
    <property type="term" value="P:RNA polymerase III assembly"/>
    <property type="evidence" value="ECO:0007669"/>
    <property type="project" value="TreeGrafter"/>
</dbReference>
<reference evidence="4 5" key="1">
    <citation type="submission" date="2017-03" db="EMBL/GenBank/DDBJ databases">
        <title>Genomes of endolithic fungi from Antarctica.</title>
        <authorList>
            <person name="Coleine C."/>
            <person name="Masonjones S."/>
            <person name="Stajich J.E."/>
        </authorList>
    </citation>
    <scope>NUCLEOTIDE SEQUENCE [LARGE SCALE GENOMIC DNA]</scope>
    <source>
        <strain evidence="4 5">CCFEE 5187</strain>
    </source>
</reference>
<evidence type="ECO:0000256" key="1">
    <source>
        <dbReference type="ARBA" id="ARBA00010048"/>
    </source>
</evidence>
<evidence type="ECO:0000313" key="4">
    <source>
        <dbReference type="EMBL" id="TKA73757.1"/>
    </source>
</evidence>
<dbReference type="FunFam" id="1.10.287.370:FF:000004">
    <property type="entry name" value="Probable prefoldin subunit 5"/>
    <property type="match status" value="1"/>
</dbReference>
<dbReference type="Gene3D" id="1.10.287.370">
    <property type="match status" value="1"/>
</dbReference>
<accession>A0A4U0XCU9</accession>
<dbReference type="GO" id="GO:0051082">
    <property type="term" value="F:unfolded protein binding"/>
    <property type="evidence" value="ECO:0007669"/>
    <property type="project" value="InterPro"/>
</dbReference>
<keyword evidence="2" id="KW-0143">Chaperone</keyword>
<dbReference type="STRING" id="331657.A0A4U0XCU9"/>
<proteinExistence type="inferred from homology"/>
<evidence type="ECO:0000313" key="5">
    <source>
        <dbReference type="Proteomes" id="UP000308768"/>
    </source>
</evidence>
<name>A0A4U0XCU9_9PEZI</name>
<dbReference type="GO" id="GO:1990113">
    <property type="term" value="P:RNA polymerase I assembly"/>
    <property type="evidence" value="ECO:0007669"/>
    <property type="project" value="TreeGrafter"/>
</dbReference>
<dbReference type="CDD" id="cd23157">
    <property type="entry name" value="Prefoldin_5"/>
    <property type="match status" value="1"/>
</dbReference>
<comment type="caution">
    <text evidence="4">The sequence shown here is derived from an EMBL/GenBank/DDBJ whole genome shotgun (WGS) entry which is preliminary data.</text>
</comment>
<gene>
    <name evidence="4" type="ORF">B0A49_05095</name>
</gene>
<evidence type="ECO:0000256" key="3">
    <source>
        <dbReference type="SAM" id="Coils"/>
    </source>
</evidence>
<evidence type="ECO:0008006" key="6">
    <source>
        <dbReference type="Google" id="ProtNLM"/>
    </source>
</evidence>
<organism evidence="4 5">
    <name type="scientific">Cryomyces minteri</name>
    <dbReference type="NCBI Taxonomy" id="331657"/>
    <lineage>
        <taxon>Eukaryota</taxon>
        <taxon>Fungi</taxon>
        <taxon>Dikarya</taxon>
        <taxon>Ascomycota</taxon>
        <taxon>Pezizomycotina</taxon>
        <taxon>Dothideomycetes</taxon>
        <taxon>Dothideomycetes incertae sedis</taxon>
        <taxon>Cryomyces</taxon>
    </lineage>
</organism>
<protein>
    <recommendedName>
        <fullName evidence="6">Prefoldin subunit 5</fullName>
    </recommendedName>
</protein>
<dbReference type="Proteomes" id="UP000308768">
    <property type="component" value="Unassembled WGS sequence"/>
</dbReference>
<dbReference type="AlphaFoldDB" id="A0A4U0XCU9"/>
<dbReference type="PANTHER" id="PTHR12674">
    <property type="entry name" value="PREFOLDIN SUBUNIT 5"/>
    <property type="match status" value="1"/>
</dbReference>
<dbReference type="InterPro" id="IPR011599">
    <property type="entry name" value="PFD_alpha_archaea"/>
</dbReference>
<keyword evidence="3" id="KW-0175">Coiled coil</keyword>
<dbReference type="SUPFAM" id="SSF46579">
    <property type="entry name" value="Prefoldin"/>
    <property type="match status" value="1"/>
</dbReference>
<dbReference type="PANTHER" id="PTHR12674:SF2">
    <property type="entry name" value="PREFOLDIN SUBUNIT 5"/>
    <property type="match status" value="1"/>
</dbReference>
<dbReference type="NCBIfam" id="TIGR00293">
    <property type="entry name" value="prefoldin subunit alpha"/>
    <property type="match status" value="1"/>
</dbReference>
<dbReference type="EMBL" id="NAJN01000409">
    <property type="protein sequence ID" value="TKA73757.1"/>
    <property type="molecule type" value="Genomic_DNA"/>
</dbReference>